<evidence type="ECO:0008006" key="3">
    <source>
        <dbReference type="Google" id="ProtNLM"/>
    </source>
</evidence>
<evidence type="ECO:0000313" key="2">
    <source>
        <dbReference type="Proteomes" id="UP000599109"/>
    </source>
</evidence>
<organism evidence="1 2">
    <name type="scientific">Ramlibacter monticola</name>
    <dbReference type="NCBI Taxonomy" id="1926872"/>
    <lineage>
        <taxon>Bacteria</taxon>
        <taxon>Pseudomonadati</taxon>
        <taxon>Pseudomonadota</taxon>
        <taxon>Betaproteobacteria</taxon>
        <taxon>Burkholderiales</taxon>
        <taxon>Comamonadaceae</taxon>
        <taxon>Ramlibacter</taxon>
    </lineage>
</organism>
<dbReference type="EMBL" id="JAEQNE010000001">
    <property type="protein sequence ID" value="MBL0390582.1"/>
    <property type="molecule type" value="Genomic_DNA"/>
</dbReference>
<name>A0A936YXS1_9BURK</name>
<reference evidence="1 2" key="1">
    <citation type="journal article" date="2017" name="Int. J. Syst. Evol. Microbiol.">
        <title>Ramlibacter monticola sp. nov., isolated from forest soil.</title>
        <authorList>
            <person name="Chaudhary D.K."/>
            <person name="Kim J."/>
        </authorList>
    </citation>
    <scope>NUCLEOTIDE SEQUENCE [LARGE SCALE GENOMIC DNA]</scope>
    <source>
        <strain evidence="1 2">KACC 19175</strain>
    </source>
</reference>
<dbReference type="Proteomes" id="UP000599109">
    <property type="component" value="Unassembled WGS sequence"/>
</dbReference>
<dbReference type="AlphaFoldDB" id="A0A936YXS1"/>
<keyword evidence="2" id="KW-1185">Reference proteome</keyword>
<proteinExistence type="predicted"/>
<comment type="caution">
    <text evidence="1">The sequence shown here is derived from an EMBL/GenBank/DDBJ whole genome shotgun (WGS) entry which is preliminary data.</text>
</comment>
<sequence>MTGTTEARGTFACPICGKDTPHHHPDNVVAAYRDDQARQDGWISTLVRLPNDPVGKFYLCRGHEVIPPNKDEDEGLWQEVHGMLWQRRMAAYMGAEALQWDQDRQSFLLAQWTNMGNPDWKDSDRRAPVYVKPTHWREIPAFGMASDVDHLTATVAGLQAVVKDQRSRILSMQTNHEYEREQLVRELGEARSTTGVAVVRQADAWRPINSAPKDGREVILREGNRVGAACWVKWPDTYDSDGAPAREGGEGWTVGYDGNEWRAPTHWQPLPAAGVTAAAPVEELAMLRRDIERLPKSPGKDDALRHMAELEQAIARGVPAAPAPEPKWICPRCKVDRFKEPCGDPHHPPCALTATASGVQACRKCGGAMKPGKAMGQTMDCSDEGTCSPAGPGKLIDCMKCERCGWSVTAGVGESLQAKALRDPPEVIAAEYDRMVMRSALRQIAGMDPQGVRADDLGRAARVAREALADPHGVAIPQNDQGEKR</sequence>
<dbReference type="RefSeq" id="WP_201673176.1">
    <property type="nucleotide sequence ID" value="NZ_JAEQNE010000001.1"/>
</dbReference>
<accession>A0A936YXS1</accession>
<evidence type="ECO:0000313" key="1">
    <source>
        <dbReference type="EMBL" id="MBL0390582.1"/>
    </source>
</evidence>
<gene>
    <name evidence="1" type="ORF">JJ685_05440</name>
</gene>
<protein>
    <recommendedName>
        <fullName evidence="3">DUF551 domain-containing protein</fullName>
    </recommendedName>
</protein>